<dbReference type="Pfam" id="PF01641">
    <property type="entry name" value="SelR"/>
    <property type="match status" value="1"/>
</dbReference>
<dbReference type="InterPro" id="IPR002579">
    <property type="entry name" value="Met_Sox_Rdtase_MsrB_dom"/>
</dbReference>
<dbReference type="PROSITE" id="PS51790">
    <property type="entry name" value="MSRB"/>
    <property type="match status" value="1"/>
</dbReference>
<dbReference type="EMBL" id="BRYB01001884">
    <property type="protein sequence ID" value="GMI35646.1"/>
    <property type="molecule type" value="Genomic_DNA"/>
</dbReference>
<name>A0ABQ6MYY0_9STRA</name>
<evidence type="ECO:0000313" key="6">
    <source>
        <dbReference type="EMBL" id="GMI35646.1"/>
    </source>
</evidence>
<dbReference type="PANTHER" id="PTHR10173">
    <property type="entry name" value="METHIONINE SULFOXIDE REDUCTASE"/>
    <property type="match status" value="1"/>
</dbReference>
<reference evidence="6 7" key="1">
    <citation type="journal article" date="2023" name="Commun. Biol.">
        <title>Genome analysis of Parmales, the sister group of diatoms, reveals the evolutionary specialization of diatoms from phago-mixotrophs to photoautotrophs.</title>
        <authorList>
            <person name="Ban H."/>
            <person name="Sato S."/>
            <person name="Yoshikawa S."/>
            <person name="Yamada K."/>
            <person name="Nakamura Y."/>
            <person name="Ichinomiya M."/>
            <person name="Sato N."/>
            <person name="Blanc-Mathieu R."/>
            <person name="Endo H."/>
            <person name="Kuwata A."/>
            <person name="Ogata H."/>
        </authorList>
    </citation>
    <scope>NUCLEOTIDE SEQUENCE [LARGE SCALE GENOMIC DNA]</scope>
</reference>
<gene>
    <name evidence="6" type="ORF">TeGR_g13850</name>
</gene>
<comment type="similarity">
    <text evidence="1">Belongs to the MsrB Met sulfoxide reductase family.</text>
</comment>
<keyword evidence="4" id="KW-0732">Signal</keyword>
<feature type="region of interest" description="Disordered" evidence="3">
    <location>
        <begin position="191"/>
        <end position="214"/>
    </location>
</feature>
<evidence type="ECO:0000256" key="2">
    <source>
        <dbReference type="ARBA" id="ARBA00023002"/>
    </source>
</evidence>
<evidence type="ECO:0000259" key="5">
    <source>
        <dbReference type="PROSITE" id="PS51790"/>
    </source>
</evidence>
<evidence type="ECO:0000256" key="3">
    <source>
        <dbReference type="SAM" id="MobiDB-lite"/>
    </source>
</evidence>
<dbReference type="InterPro" id="IPR028427">
    <property type="entry name" value="Met_Sox_Rdtase_MsrB"/>
</dbReference>
<evidence type="ECO:0000313" key="7">
    <source>
        <dbReference type="Proteomes" id="UP001165060"/>
    </source>
</evidence>
<dbReference type="Gene3D" id="2.170.150.20">
    <property type="entry name" value="Peptide methionine sulfoxide reductase"/>
    <property type="match status" value="1"/>
</dbReference>
<comment type="caution">
    <text evidence="6">The sequence shown here is derived from an EMBL/GenBank/DDBJ whole genome shotgun (WGS) entry which is preliminary data.</text>
</comment>
<dbReference type="InterPro" id="IPR011057">
    <property type="entry name" value="Mss4-like_sf"/>
</dbReference>
<evidence type="ECO:0000256" key="4">
    <source>
        <dbReference type="SAM" id="SignalP"/>
    </source>
</evidence>
<feature type="signal peptide" evidence="4">
    <location>
        <begin position="1"/>
        <end position="16"/>
    </location>
</feature>
<dbReference type="SUPFAM" id="SSF51316">
    <property type="entry name" value="Mss4-like"/>
    <property type="match status" value="1"/>
</dbReference>
<dbReference type="PANTHER" id="PTHR10173:SF57">
    <property type="entry name" value="PEPTIDE-METHIONINE (R)-S-OXIDE REDUCTASE"/>
    <property type="match status" value="1"/>
</dbReference>
<keyword evidence="2" id="KW-0560">Oxidoreductase</keyword>
<evidence type="ECO:0000256" key="1">
    <source>
        <dbReference type="ARBA" id="ARBA00007174"/>
    </source>
</evidence>
<dbReference type="Proteomes" id="UP001165060">
    <property type="component" value="Unassembled WGS sequence"/>
</dbReference>
<proteinExistence type="inferred from homology"/>
<keyword evidence="7" id="KW-1185">Reference proteome</keyword>
<feature type="chain" id="PRO_5045638542" description="MsrB domain-containing protein" evidence="4">
    <location>
        <begin position="17"/>
        <end position="214"/>
    </location>
</feature>
<protein>
    <recommendedName>
        <fullName evidence="5">MsrB domain-containing protein</fullName>
    </recommendedName>
</protein>
<feature type="domain" description="MsrB" evidence="5">
    <location>
        <begin position="53"/>
        <end position="182"/>
    </location>
</feature>
<organism evidence="6 7">
    <name type="scientific">Tetraparma gracilis</name>
    <dbReference type="NCBI Taxonomy" id="2962635"/>
    <lineage>
        <taxon>Eukaryota</taxon>
        <taxon>Sar</taxon>
        <taxon>Stramenopiles</taxon>
        <taxon>Ochrophyta</taxon>
        <taxon>Bolidophyceae</taxon>
        <taxon>Parmales</taxon>
        <taxon>Triparmaceae</taxon>
        <taxon>Tetraparma</taxon>
    </lineage>
</organism>
<sequence length="214" mass="22868">MPSLLLLLLLLPLASSLNPLLSRRALPALLLPLPASATFLSAPAHSYPTARPDREWQYILSPEQYNILRQGGTERPNSSILVSEKRPGTFLCAGCRTPLFSSESKFESGTGWPSFATALPGVELTSDNPAMLLLAGVELKCRSCGGHLGDAFGDGKLFPNTPAFASGRRHCIDGYALIFAPADGSAEVVGDTPGKKKELPKWLEAPPVTAREKT</sequence>
<accession>A0ABQ6MYY0</accession>